<sequence length="454" mass="45898">MNAIDYVARTDAGMSQHGSVLAQGGVTVIPADQGQEISLNLRQTDIQGYARDGGDLVITLSDGRVIVLDNYYSDAGAAQSRLFISADGYLNEVSLVEGTQGTVYAQYGPIEQWGKWSPTEDLIFLSGNEITAPVGGDDEVSMLGAGLLAGGGLLGLGGAGAAGLAAAAVIGAGAGGGNGGGAGGATRIPPSVNEDGTITIGGDDADNPTIAITGGGEPGSDVGVTIGDQTVDTVVDENGEWDVVFEGDTFPEDGEHDVIVVVTEPDGTETTLDGPSIVIDSTPPEVTVEEGTVAADHVVNADDYNDGVDIAGQGEPGAAITVVVDGLEKSTVIGEDGQWKVNFDPADLAGGEREPEVTITATDSFGNSTTVTDALSIDTVPHPITINSATIGGDGVVNFDEAAAGFQVTGHPRPVRRCASPLAASTGMSWSMALATGRLSSTQATFRPGNPMPR</sequence>
<dbReference type="Proteomes" id="UP000194012">
    <property type="component" value="Unassembled WGS sequence"/>
</dbReference>
<evidence type="ECO:0000259" key="1">
    <source>
        <dbReference type="Pfam" id="PF17936"/>
    </source>
</evidence>
<proteinExistence type="predicted"/>
<dbReference type="RefSeq" id="WP_245827427.1">
    <property type="nucleotide sequence ID" value="NZ_FWFJ01000037.1"/>
</dbReference>
<dbReference type="InterPro" id="IPR013783">
    <property type="entry name" value="Ig-like_fold"/>
</dbReference>
<keyword evidence="4" id="KW-1185">Reference proteome</keyword>
<dbReference type="InterPro" id="IPR041498">
    <property type="entry name" value="Big_6"/>
</dbReference>
<organism evidence="3 4">
    <name type="scientific">Roseovarius gaetbuli</name>
    <dbReference type="NCBI Taxonomy" id="1356575"/>
    <lineage>
        <taxon>Bacteria</taxon>
        <taxon>Pseudomonadati</taxon>
        <taxon>Pseudomonadota</taxon>
        <taxon>Alphaproteobacteria</taxon>
        <taxon>Rhodobacterales</taxon>
        <taxon>Roseobacteraceae</taxon>
        <taxon>Roseovarius</taxon>
    </lineage>
</organism>
<dbReference type="NCBIfam" id="NF033677">
    <property type="entry name" value="biofilm_BapA_N"/>
    <property type="match status" value="1"/>
</dbReference>
<dbReference type="EMBL" id="FWFJ01000037">
    <property type="protein sequence ID" value="SLN65946.1"/>
    <property type="molecule type" value="Genomic_DNA"/>
</dbReference>
<evidence type="ECO:0000313" key="3">
    <source>
        <dbReference type="EMBL" id="SLN65946.1"/>
    </source>
</evidence>
<dbReference type="InterPro" id="IPR048051">
    <property type="entry name" value="BapA-like_prefix-like"/>
</dbReference>
<name>A0A1X6ZZN4_9RHOB</name>
<protein>
    <submittedName>
        <fullName evidence="3">Uncharacterized protein</fullName>
    </submittedName>
</protein>
<dbReference type="AlphaFoldDB" id="A0A1X6ZZN4"/>
<feature type="domain" description="Biofilm-associated protein BapA-like prefix-like" evidence="2">
    <location>
        <begin position="37"/>
        <end position="113"/>
    </location>
</feature>
<reference evidence="4" key="1">
    <citation type="submission" date="2017-03" db="EMBL/GenBank/DDBJ databases">
        <authorList>
            <person name="Rodrigo-Torres L."/>
            <person name="Arahal R.D."/>
            <person name="Lucena T."/>
        </authorList>
    </citation>
    <scope>NUCLEOTIDE SEQUENCE [LARGE SCALE GENOMIC DNA]</scope>
    <source>
        <strain evidence="4">CECT 8370</strain>
    </source>
</reference>
<evidence type="ECO:0000313" key="4">
    <source>
        <dbReference type="Proteomes" id="UP000194012"/>
    </source>
</evidence>
<gene>
    <name evidence="3" type="ORF">ROG8370_03060</name>
</gene>
<feature type="domain" description="Bacterial Ig" evidence="1">
    <location>
        <begin position="305"/>
        <end position="373"/>
    </location>
</feature>
<dbReference type="Pfam" id="PF17936">
    <property type="entry name" value="Big_6"/>
    <property type="match status" value="1"/>
</dbReference>
<accession>A0A1X6ZZN4</accession>
<dbReference type="Pfam" id="PF22783">
    <property type="entry name" value="BapA_N"/>
    <property type="match status" value="1"/>
</dbReference>
<dbReference type="Gene3D" id="2.60.40.10">
    <property type="entry name" value="Immunoglobulins"/>
    <property type="match status" value="2"/>
</dbReference>
<dbReference type="NCBIfam" id="NF033510">
    <property type="entry name" value="Ca_tandemer"/>
    <property type="match status" value="2"/>
</dbReference>
<evidence type="ECO:0000259" key="2">
    <source>
        <dbReference type="Pfam" id="PF22783"/>
    </source>
</evidence>